<dbReference type="PROSITE" id="PS51891">
    <property type="entry name" value="CENP_V_GFA"/>
    <property type="match status" value="1"/>
</dbReference>
<dbReference type="InterPro" id="IPR011057">
    <property type="entry name" value="Mss4-like_sf"/>
</dbReference>
<dbReference type="Proteomes" id="UP000195162">
    <property type="component" value="Unassembled WGS sequence"/>
</dbReference>
<dbReference type="Gene3D" id="3.90.1590.10">
    <property type="entry name" value="glutathione-dependent formaldehyde- activating enzyme (gfa)"/>
    <property type="match status" value="1"/>
</dbReference>
<sequence>MLEMSHVGSCLCNEIKFSIRNEINTVYHCHCSLCRKQTGTGSNAATLVNKNRFEWLSGLELVRTYKKETGFTSSFCSKCGSPVPNLVGSTDFMWIPLGLLDQDITVLKKLNFCMVSKTNWANTIAADESYNQLPTLNELKILFD</sequence>
<dbReference type="RefSeq" id="WP_079284443.1">
    <property type="nucleotide sequence ID" value="NZ_JADVOL010000005.1"/>
</dbReference>
<feature type="domain" description="CENP-V/GFA" evidence="5">
    <location>
        <begin position="6"/>
        <end position="121"/>
    </location>
</feature>
<protein>
    <submittedName>
        <fullName evidence="6">S-(Hydroxymethyl)glutathione synthase</fullName>
    </submittedName>
</protein>
<comment type="caution">
    <text evidence="6">The sequence shown here is derived from an EMBL/GenBank/DDBJ whole genome shotgun (WGS) entry which is preliminary data.</text>
</comment>
<dbReference type="Pfam" id="PF04828">
    <property type="entry name" value="GFA"/>
    <property type="match status" value="1"/>
</dbReference>
<gene>
    <name evidence="6" type="ORF">CAT59_03555</name>
</gene>
<evidence type="ECO:0000259" key="5">
    <source>
        <dbReference type="PROSITE" id="PS51891"/>
    </source>
</evidence>
<keyword evidence="3" id="KW-0862">Zinc</keyword>
<evidence type="ECO:0000256" key="3">
    <source>
        <dbReference type="ARBA" id="ARBA00022833"/>
    </source>
</evidence>
<accession>A0A242U926</accession>
<comment type="similarity">
    <text evidence="1">Belongs to the Gfa family.</text>
</comment>
<organism evidence="6 7">
    <name type="scientific">Acinetobacter pittii</name>
    <name type="common">Acinetobacter genomosp. 3</name>
    <dbReference type="NCBI Taxonomy" id="48296"/>
    <lineage>
        <taxon>Bacteria</taxon>
        <taxon>Pseudomonadati</taxon>
        <taxon>Pseudomonadota</taxon>
        <taxon>Gammaproteobacteria</taxon>
        <taxon>Moraxellales</taxon>
        <taxon>Moraxellaceae</taxon>
        <taxon>Acinetobacter</taxon>
        <taxon>Acinetobacter calcoaceticus/baumannii complex</taxon>
    </lineage>
</organism>
<evidence type="ECO:0000256" key="1">
    <source>
        <dbReference type="ARBA" id="ARBA00005495"/>
    </source>
</evidence>
<dbReference type="EMBL" id="NGIR01000010">
    <property type="protein sequence ID" value="OTU30241.1"/>
    <property type="molecule type" value="Genomic_DNA"/>
</dbReference>
<evidence type="ECO:0000256" key="4">
    <source>
        <dbReference type="ARBA" id="ARBA00023239"/>
    </source>
</evidence>
<dbReference type="SUPFAM" id="SSF51316">
    <property type="entry name" value="Mss4-like"/>
    <property type="match status" value="1"/>
</dbReference>
<proteinExistence type="inferred from homology"/>
<dbReference type="InterPro" id="IPR006913">
    <property type="entry name" value="CENP-V/GFA"/>
</dbReference>
<dbReference type="AlphaFoldDB" id="A0A242U926"/>
<dbReference type="PANTHER" id="PTHR33337:SF40">
    <property type="entry name" value="CENP-V_GFA DOMAIN-CONTAINING PROTEIN-RELATED"/>
    <property type="match status" value="1"/>
</dbReference>
<name>A0A242U926_ACIPI</name>
<reference evidence="6 7" key="1">
    <citation type="submission" date="2017-05" db="EMBL/GenBank/DDBJ databases">
        <authorList>
            <person name="Song R."/>
            <person name="Chenine A.L."/>
            <person name="Ruprecht R.M."/>
        </authorList>
    </citation>
    <scope>NUCLEOTIDE SEQUENCE [LARGE SCALE GENOMIC DNA]</scope>
    <source>
        <strain evidence="6 7">ARLG1955</strain>
    </source>
</reference>
<evidence type="ECO:0000313" key="6">
    <source>
        <dbReference type="EMBL" id="OTU30241.1"/>
    </source>
</evidence>
<evidence type="ECO:0000256" key="2">
    <source>
        <dbReference type="ARBA" id="ARBA00022723"/>
    </source>
</evidence>
<dbReference type="GO" id="GO:0016846">
    <property type="term" value="F:carbon-sulfur lyase activity"/>
    <property type="evidence" value="ECO:0007669"/>
    <property type="project" value="InterPro"/>
</dbReference>
<keyword evidence="2" id="KW-0479">Metal-binding</keyword>
<keyword evidence="4" id="KW-0456">Lyase</keyword>
<dbReference type="PANTHER" id="PTHR33337">
    <property type="entry name" value="GFA DOMAIN-CONTAINING PROTEIN"/>
    <property type="match status" value="1"/>
</dbReference>
<dbReference type="GO" id="GO:0046872">
    <property type="term" value="F:metal ion binding"/>
    <property type="evidence" value="ECO:0007669"/>
    <property type="project" value="UniProtKB-KW"/>
</dbReference>
<evidence type="ECO:0000313" key="7">
    <source>
        <dbReference type="Proteomes" id="UP000195162"/>
    </source>
</evidence>